<comment type="caution">
    <text evidence="1">The sequence shown here is derived from an EMBL/GenBank/DDBJ whole genome shotgun (WGS) entry which is preliminary data.</text>
</comment>
<dbReference type="RefSeq" id="WP_253568774.1">
    <property type="nucleotide sequence ID" value="NZ_JAMZEK010000004.1"/>
</dbReference>
<name>A0ABT1FF32_9GAMM</name>
<evidence type="ECO:0000313" key="1">
    <source>
        <dbReference type="EMBL" id="MCP1375989.1"/>
    </source>
</evidence>
<dbReference type="EMBL" id="JAMZEK010000004">
    <property type="protein sequence ID" value="MCP1375989.1"/>
    <property type="molecule type" value="Genomic_DNA"/>
</dbReference>
<dbReference type="Proteomes" id="UP001204615">
    <property type="component" value="Unassembled WGS sequence"/>
</dbReference>
<evidence type="ECO:0000313" key="2">
    <source>
        <dbReference type="Proteomes" id="UP001204615"/>
    </source>
</evidence>
<organism evidence="1 2">
    <name type="scientific">Dyella lutea</name>
    <dbReference type="NCBI Taxonomy" id="2950441"/>
    <lineage>
        <taxon>Bacteria</taxon>
        <taxon>Pseudomonadati</taxon>
        <taxon>Pseudomonadota</taxon>
        <taxon>Gammaproteobacteria</taxon>
        <taxon>Lysobacterales</taxon>
        <taxon>Rhodanobacteraceae</taxon>
        <taxon>Dyella</taxon>
    </lineage>
</organism>
<keyword evidence="2" id="KW-1185">Reference proteome</keyword>
<sequence>MQPQDITLERALELADHASPAPWIASQALKAMRAEIERMTSVLNGRLASSCGYVPGELDRSAPARIWLQIDTDGDNSDRGERWPGAFDVTWHDEPIGGLEIQYVRADLAVPSAERLNVPEGMALVPREPSHEQIAAAAAAAWPVPSQEDMTSAKAAARILLTKHFDAVGASSLDDIAIAIATMFPAYRAMVAAAPNANCLEVA</sequence>
<evidence type="ECO:0008006" key="3">
    <source>
        <dbReference type="Google" id="ProtNLM"/>
    </source>
</evidence>
<accession>A0ABT1FF32</accession>
<reference evidence="1 2" key="1">
    <citation type="submission" date="2022-06" db="EMBL/GenBank/DDBJ databases">
        <title>Dyella sp. Sa strain:Sa Genome sequencing.</title>
        <authorList>
            <person name="Park S."/>
        </authorList>
    </citation>
    <scope>NUCLEOTIDE SEQUENCE [LARGE SCALE GENOMIC DNA]</scope>
    <source>
        <strain evidence="1 2">Sa</strain>
    </source>
</reference>
<proteinExistence type="predicted"/>
<protein>
    <recommendedName>
        <fullName evidence="3">Phage gp6-like head-tail connector protein</fullName>
    </recommendedName>
</protein>
<gene>
    <name evidence="1" type="ORF">NC595_18225</name>
</gene>